<organism evidence="1 2">
    <name type="scientific">Stappia indica</name>
    <dbReference type="NCBI Taxonomy" id="538381"/>
    <lineage>
        <taxon>Bacteria</taxon>
        <taxon>Pseudomonadati</taxon>
        <taxon>Pseudomonadota</taxon>
        <taxon>Alphaproteobacteria</taxon>
        <taxon>Hyphomicrobiales</taxon>
        <taxon>Stappiaceae</taxon>
        <taxon>Stappia</taxon>
    </lineage>
</organism>
<evidence type="ECO:0000313" key="2">
    <source>
        <dbReference type="Proteomes" id="UP000219331"/>
    </source>
</evidence>
<keyword evidence="2" id="KW-1185">Reference proteome</keyword>
<evidence type="ECO:0008006" key="3">
    <source>
        <dbReference type="Google" id="ProtNLM"/>
    </source>
</evidence>
<protein>
    <recommendedName>
        <fullName evidence="3">DUF2190 domain-containing protein</fullName>
    </recommendedName>
</protein>
<gene>
    <name evidence="1" type="ORF">SAMN05421512_11711</name>
</gene>
<proteinExistence type="predicted"/>
<accession>A0A285TSH7</accession>
<dbReference type="OrthoDB" id="7360039at2"/>
<evidence type="ECO:0000313" key="1">
    <source>
        <dbReference type="EMBL" id="SOC26859.1"/>
    </source>
</evidence>
<dbReference type="AlphaFoldDB" id="A0A285TSH7"/>
<name>A0A285TSH7_9HYPH</name>
<dbReference type="EMBL" id="OBML01000017">
    <property type="protein sequence ID" value="SOC26859.1"/>
    <property type="molecule type" value="Genomic_DNA"/>
</dbReference>
<dbReference type="RefSeq" id="WP_097176612.1">
    <property type="nucleotide sequence ID" value="NZ_OBML01000017.1"/>
</dbReference>
<sequence length="125" mass="12155">MTTPLIKSYRSAAEVAGRRIVAFTGTGSDVAAATSGTAQTFGISTPLGAGAGEMLDVVLSGIGEVQLGGAVDAGDPLTADADGKGVVAGPVAGSVIRYAAFALSDGVENDIIPVLVVPGIINTPA</sequence>
<dbReference type="Proteomes" id="UP000219331">
    <property type="component" value="Unassembled WGS sequence"/>
</dbReference>
<reference evidence="1 2" key="1">
    <citation type="submission" date="2017-08" db="EMBL/GenBank/DDBJ databases">
        <authorList>
            <person name="de Groot N.N."/>
        </authorList>
    </citation>
    <scope>NUCLEOTIDE SEQUENCE [LARGE SCALE GENOMIC DNA]</scope>
    <source>
        <strain evidence="1 2">USBA 352</strain>
    </source>
</reference>